<dbReference type="Gene3D" id="2.40.30.90">
    <property type="entry name" value="Bacterial fluorinating enzyme like"/>
    <property type="match status" value="1"/>
</dbReference>
<dbReference type="InterPro" id="IPR023228">
    <property type="entry name" value="SAM_OH_AdoTrfase_N_sf"/>
</dbReference>
<dbReference type="RefSeq" id="WP_003468400.1">
    <property type="nucleotide sequence ID" value="NZ_APML01000029.1"/>
</dbReference>
<keyword evidence="6" id="KW-1185">Reference proteome</keyword>
<protein>
    <submittedName>
        <fullName evidence="5">Adenosyltransferase</fullName>
    </submittedName>
</protein>
<dbReference type="STRING" id="1308866.J416_08709"/>
<evidence type="ECO:0000256" key="2">
    <source>
        <dbReference type="ARBA" id="ARBA00024035"/>
    </source>
</evidence>
<dbReference type="PIRSF" id="PIRSF006779">
    <property type="entry name" value="UCP006779"/>
    <property type="match status" value="1"/>
</dbReference>
<name>N4WL07_9BACI</name>
<evidence type="ECO:0000259" key="3">
    <source>
        <dbReference type="Pfam" id="PF01887"/>
    </source>
</evidence>
<accession>N4WL07</accession>
<dbReference type="eggNOG" id="COG1912">
    <property type="taxonomic scope" value="Bacteria"/>
</dbReference>
<keyword evidence="5" id="KW-0808">Transferase</keyword>
<dbReference type="AlphaFoldDB" id="N4WL07"/>
<feature type="domain" description="S-adenosyl-l-methionine hydroxide adenosyltransferase N-terminal" evidence="3">
    <location>
        <begin position="5"/>
        <end position="154"/>
    </location>
</feature>
<dbReference type="InterPro" id="IPR046469">
    <property type="entry name" value="SAM_HAT_N"/>
</dbReference>
<dbReference type="OrthoDB" id="9792195at2"/>
<dbReference type="Proteomes" id="UP000012283">
    <property type="component" value="Unassembled WGS sequence"/>
</dbReference>
<evidence type="ECO:0000313" key="6">
    <source>
        <dbReference type="Proteomes" id="UP000012283"/>
    </source>
</evidence>
<dbReference type="SUPFAM" id="SSF101852">
    <property type="entry name" value="Bacterial fluorinating enzyme, C-terminal domain"/>
    <property type="match status" value="1"/>
</dbReference>
<feature type="domain" description="S-adenosyl-l-methionine hydroxide adenosyltransferase C-terminal" evidence="4">
    <location>
        <begin position="179"/>
        <end position="273"/>
    </location>
</feature>
<evidence type="ECO:0000256" key="1">
    <source>
        <dbReference type="ARBA" id="ARBA00022691"/>
    </source>
</evidence>
<gene>
    <name evidence="5" type="ORF">J416_08709</name>
</gene>
<dbReference type="Pfam" id="PF01887">
    <property type="entry name" value="SAM_HAT_N"/>
    <property type="match status" value="1"/>
</dbReference>
<keyword evidence="1" id="KW-0949">S-adenosyl-L-methionine</keyword>
<dbReference type="InterPro" id="IPR002747">
    <property type="entry name" value="SAM_OH_AdoTrfase"/>
</dbReference>
<dbReference type="EMBL" id="APML01000029">
    <property type="protein sequence ID" value="ENH96857.1"/>
    <property type="molecule type" value="Genomic_DNA"/>
</dbReference>
<comment type="caution">
    <text evidence="5">The sequence shown here is derived from an EMBL/GenBank/DDBJ whole genome shotgun (WGS) entry which is preliminary data.</text>
</comment>
<dbReference type="Gene3D" id="3.40.50.10790">
    <property type="entry name" value="S-adenosyl-l-methionine hydroxide adenosyltransferase, N-terminal"/>
    <property type="match status" value="1"/>
</dbReference>
<dbReference type="PANTHER" id="PTHR35092">
    <property type="entry name" value="CHLORINASE MJ1651"/>
    <property type="match status" value="1"/>
</dbReference>
<sequence length="279" mass="31188">MMNALVLQSDFGLEDGAVSAMKGVAYSVSKIIPIYDNTHGIPPFHIWEASYRLWQTISYWPEETVFVSVVDPGVGSNRKSVVARTHHNRYIVTPDNGTLTLIHEKVGISEVREIDENHNRLPQSHASDTFHGRDVYAYTGAKLASGVISFHEVGERQNLDEIVTIPFQKPVIESDKITGMIDIHDVRFGNVWTNISRELFSALYVECGDQVQVTIQHGDRNIYRQSITFARSFAAIPVGEPVVYINSLGYLAIAMNQGSFAKTYQIGSGENWRIDISVS</sequence>
<dbReference type="SUPFAM" id="SSF102522">
    <property type="entry name" value="Bacterial fluorinating enzyme, N-terminal domain"/>
    <property type="match status" value="1"/>
</dbReference>
<evidence type="ECO:0000313" key="5">
    <source>
        <dbReference type="EMBL" id="ENH96857.1"/>
    </source>
</evidence>
<proteinExistence type="inferred from homology"/>
<dbReference type="Pfam" id="PF20257">
    <property type="entry name" value="SAM_HAT_C"/>
    <property type="match status" value="1"/>
</dbReference>
<evidence type="ECO:0000259" key="4">
    <source>
        <dbReference type="Pfam" id="PF20257"/>
    </source>
</evidence>
<organism evidence="5 6">
    <name type="scientific">Gracilibacillus halophilus YIM-C55.5</name>
    <dbReference type="NCBI Taxonomy" id="1308866"/>
    <lineage>
        <taxon>Bacteria</taxon>
        <taxon>Bacillati</taxon>
        <taxon>Bacillota</taxon>
        <taxon>Bacilli</taxon>
        <taxon>Bacillales</taxon>
        <taxon>Bacillaceae</taxon>
        <taxon>Gracilibacillus</taxon>
    </lineage>
</organism>
<reference evidence="5 6" key="1">
    <citation type="submission" date="2013-03" db="EMBL/GenBank/DDBJ databases">
        <title>Draft genome sequence of Gracibacillus halophilus YIM-C55.5, a moderately halophilic and thermophilic organism from the Xiaochaidamu salt lake.</title>
        <authorList>
            <person name="Sugumar T."/>
            <person name="Polireddy D.R."/>
            <person name="Antony A."/>
            <person name="Madhava Y.R."/>
            <person name="Sivakumar N."/>
        </authorList>
    </citation>
    <scope>NUCLEOTIDE SEQUENCE [LARGE SCALE GENOMIC DNA]</scope>
    <source>
        <strain evidence="5 6">YIM-C55.5</strain>
    </source>
</reference>
<dbReference type="PATRIC" id="fig|1308866.3.peg.1764"/>
<comment type="similarity">
    <text evidence="2">Belongs to the SAM hydrolase / SAM-dependent halogenase family.</text>
</comment>
<dbReference type="PANTHER" id="PTHR35092:SF1">
    <property type="entry name" value="CHLORINASE MJ1651"/>
    <property type="match status" value="1"/>
</dbReference>
<dbReference type="InterPro" id="IPR046470">
    <property type="entry name" value="SAM_HAT_C"/>
</dbReference>
<dbReference type="InterPro" id="IPR023227">
    <property type="entry name" value="SAM_OH_AdoTrfase_C_sf"/>
</dbReference>
<dbReference type="GO" id="GO:0016740">
    <property type="term" value="F:transferase activity"/>
    <property type="evidence" value="ECO:0007669"/>
    <property type="project" value="UniProtKB-KW"/>
</dbReference>